<evidence type="ECO:0000256" key="8">
    <source>
        <dbReference type="ARBA" id="ARBA00022840"/>
    </source>
</evidence>
<name>A0A9W8EAA2_9FUNG</name>
<keyword evidence="8 13" id="KW-0067">ATP-binding</keyword>
<evidence type="ECO:0000256" key="11">
    <source>
        <dbReference type="PROSITE-ProRule" id="PRU00706"/>
    </source>
</evidence>
<organism evidence="15 16">
    <name type="scientific">Dimargaris verticillata</name>
    <dbReference type="NCBI Taxonomy" id="2761393"/>
    <lineage>
        <taxon>Eukaryota</taxon>
        <taxon>Fungi</taxon>
        <taxon>Fungi incertae sedis</taxon>
        <taxon>Zoopagomycota</taxon>
        <taxon>Kickxellomycotina</taxon>
        <taxon>Dimargaritomycetes</taxon>
        <taxon>Dimargaritales</taxon>
        <taxon>Dimargaritaceae</taxon>
        <taxon>Dimargaris</taxon>
    </lineage>
</organism>
<keyword evidence="3" id="KW-0963">Cytoplasm</keyword>
<dbReference type="Pfam" id="PF00334">
    <property type="entry name" value="NDK"/>
    <property type="match status" value="1"/>
</dbReference>
<dbReference type="PRINTS" id="PR01243">
    <property type="entry name" value="NUCDPKINASE"/>
</dbReference>
<evidence type="ECO:0000256" key="3">
    <source>
        <dbReference type="ARBA" id="ARBA00022490"/>
    </source>
</evidence>
<protein>
    <recommendedName>
        <fullName evidence="2 13">Nucleoside diphosphate kinase</fullName>
        <ecNumber evidence="13">2.7.4.6</ecNumber>
    </recommendedName>
</protein>
<dbReference type="AlphaFoldDB" id="A0A9W8EAA2"/>
<dbReference type="GO" id="GO:0006183">
    <property type="term" value="P:GTP biosynthetic process"/>
    <property type="evidence" value="ECO:0007669"/>
    <property type="project" value="InterPro"/>
</dbReference>
<dbReference type="GO" id="GO:0005524">
    <property type="term" value="F:ATP binding"/>
    <property type="evidence" value="ECO:0007669"/>
    <property type="project" value="UniProtKB-KW"/>
</dbReference>
<keyword evidence="16" id="KW-1185">Reference proteome</keyword>
<keyword evidence="7 13" id="KW-0418">Kinase</keyword>
<evidence type="ECO:0000256" key="10">
    <source>
        <dbReference type="ARBA" id="ARBA00023080"/>
    </source>
</evidence>
<evidence type="ECO:0000256" key="9">
    <source>
        <dbReference type="ARBA" id="ARBA00022842"/>
    </source>
</evidence>
<proteinExistence type="inferred from homology"/>
<evidence type="ECO:0000256" key="6">
    <source>
        <dbReference type="ARBA" id="ARBA00022741"/>
    </source>
</evidence>
<evidence type="ECO:0000256" key="13">
    <source>
        <dbReference type="RuleBase" id="RU004013"/>
    </source>
</evidence>
<feature type="binding site" evidence="11">
    <location>
        <position position="89"/>
    </location>
    <ligand>
        <name>ATP</name>
        <dbReference type="ChEBI" id="CHEBI:30616"/>
    </ligand>
</feature>
<dbReference type="GO" id="GO:0006241">
    <property type="term" value="P:CTP biosynthetic process"/>
    <property type="evidence" value="ECO:0007669"/>
    <property type="project" value="InterPro"/>
</dbReference>
<evidence type="ECO:0000256" key="4">
    <source>
        <dbReference type="ARBA" id="ARBA00022679"/>
    </source>
</evidence>
<dbReference type="InterPro" id="IPR023005">
    <property type="entry name" value="Nucleoside_diP_kinase_AS"/>
</dbReference>
<keyword evidence="4 13" id="KW-0808">Transferase</keyword>
<gene>
    <name evidence="15" type="ORF">H4R34_002106</name>
</gene>
<keyword evidence="9" id="KW-0460">Magnesium</keyword>
<feature type="binding site" evidence="11">
    <location>
        <position position="109"/>
    </location>
    <ligand>
        <name>ATP</name>
        <dbReference type="ChEBI" id="CHEBI:30616"/>
    </ligand>
</feature>
<dbReference type="GO" id="GO:0004550">
    <property type="term" value="F:nucleoside diphosphate kinase activity"/>
    <property type="evidence" value="ECO:0007669"/>
    <property type="project" value="UniProtKB-EC"/>
</dbReference>
<dbReference type="Gene3D" id="3.30.70.141">
    <property type="entry name" value="Nucleoside diphosphate kinase-like domain"/>
    <property type="match status" value="1"/>
</dbReference>
<dbReference type="PANTHER" id="PTHR46161">
    <property type="entry name" value="NUCLEOSIDE DIPHOSPHATE KINASE"/>
    <property type="match status" value="1"/>
</dbReference>
<evidence type="ECO:0000256" key="5">
    <source>
        <dbReference type="ARBA" id="ARBA00022723"/>
    </source>
</evidence>
<feature type="domain" description="Nucleoside diphosphate kinase-like" evidence="14">
    <location>
        <begin position="3"/>
        <end position="142"/>
    </location>
</feature>
<keyword evidence="10" id="KW-0546">Nucleotide metabolism</keyword>
<feature type="active site" description="Pros-phosphohistidine intermediate" evidence="11">
    <location>
        <position position="122"/>
    </location>
</feature>
<evidence type="ECO:0000259" key="14">
    <source>
        <dbReference type="SMART" id="SM00562"/>
    </source>
</evidence>
<accession>A0A9W8EAA2</accession>
<sequence length="143" mass="16373">MALCRTLGLLKPDITANPVFLRQVLAQIHDHPTLGIVHQKAVQWSAQDAQSFYAEHRGKFFYQRLCDYMTSGPFMALILEGPEAIRNWRNLIGPTHPIRARLSQPHTLRAQFGLTDTRNSFHGSDSIDTALREIKFFFPELQL</sequence>
<dbReference type="InterPro" id="IPR001564">
    <property type="entry name" value="Nucleoside_diP_kinase"/>
</dbReference>
<dbReference type="OrthoDB" id="2162449at2759"/>
<dbReference type="GO" id="GO:0006228">
    <property type="term" value="P:UTP biosynthetic process"/>
    <property type="evidence" value="ECO:0007669"/>
    <property type="project" value="InterPro"/>
</dbReference>
<evidence type="ECO:0000256" key="1">
    <source>
        <dbReference type="ARBA" id="ARBA00008142"/>
    </source>
</evidence>
<feature type="binding site" evidence="11">
    <location>
        <position position="61"/>
    </location>
    <ligand>
        <name>ATP</name>
        <dbReference type="ChEBI" id="CHEBI:30616"/>
    </ligand>
</feature>
<dbReference type="EMBL" id="JANBQB010000129">
    <property type="protein sequence ID" value="KAJ1981340.1"/>
    <property type="molecule type" value="Genomic_DNA"/>
</dbReference>
<feature type="binding site" evidence="11">
    <location>
        <position position="119"/>
    </location>
    <ligand>
        <name>ATP</name>
        <dbReference type="ChEBI" id="CHEBI:30616"/>
    </ligand>
</feature>
<keyword evidence="5" id="KW-0479">Metal-binding</keyword>
<dbReference type="SUPFAM" id="SSF54919">
    <property type="entry name" value="Nucleoside diphosphate kinase, NDK"/>
    <property type="match status" value="1"/>
</dbReference>
<dbReference type="EC" id="2.7.4.6" evidence="13"/>
<evidence type="ECO:0000256" key="7">
    <source>
        <dbReference type="ARBA" id="ARBA00022777"/>
    </source>
</evidence>
<dbReference type="InterPro" id="IPR034907">
    <property type="entry name" value="NDK-like_dom"/>
</dbReference>
<evidence type="ECO:0000313" key="16">
    <source>
        <dbReference type="Proteomes" id="UP001151582"/>
    </source>
</evidence>
<comment type="catalytic activity">
    <reaction evidence="13">
        <text>a 2'-deoxyribonucleoside 5'-diphosphate + ATP = a 2'-deoxyribonucleoside 5'-triphosphate + ADP</text>
        <dbReference type="Rhea" id="RHEA:44640"/>
        <dbReference type="ChEBI" id="CHEBI:30616"/>
        <dbReference type="ChEBI" id="CHEBI:61560"/>
        <dbReference type="ChEBI" id="CHEBI:73316"/>
        <dbReference type="ChEBI" id="CHEBI:456216"/>
        <dbReference type="EC" id="2.7.4.6"/>
    </reaction>
</comment>
<dbReference type="PROSITE" id="PS00469">
    <property type="entry name" value="NDPK"/>
    <property type="match status" value="1"/>
</dbReference>
<evidence type="ECO:0000256" key="2">
    <source>
        <dbReference type="ARBA" id="ARBA00017632"/>
    </source>
</evidence>
<comment type="similarity">
    <text evidence="1 11 12">Belongs to the NDK family.</text>
</comment>
<dbReference type="InterPro" id="IPR036850">
    <property type="entry name" value="NDK-like_dom_sf"/>
</dbReference>
<dbReference type="Proteomes" id="UP001151582">
    <property type="component" value="Unassembled WGS sequence"/>
</dbReference>
<feature type="binding site" evidence="11">
    <location>
        <position position="11"/>
    </location>
    <ligand>
        <name>ATP</name>
        <dbReference type="ChEBI" id="CHEBI:30616"/>
    </ligand>
</feature>
<dbReference type="GO" id="GO:0046872">
    <property type="term" value="F:metal ion binding"/>
    <property type="evidence" value="ECO:0007669"/>
    <property type="project" value="UniProtKB-KW"/>
</dbReference>
<keyword evidence="6 13" id="KW-0547">Nucleotide-binding</keyword>
<evidence type="ECO:0000256" key="12">
    <source>
        <dbReference type="RuleBase" id="RU004011"/>
    </source>
</evidence>
<evidence type="ECO:0000313" key="15">
    <source>
        <dbReference type="EMBL" id="KAJ1981340.1"/>
    </source>
</evidence>
<comment type="caution">
    <text evidence="15">The sequence shown here is derived from an EMBL/GenBank/DDBJ whole genome shotgun (WGS) entry which is preliminary data.</text>
</comment>
<dbReference type="PROSITE" id="PS51374">
    <property type="entry name" value="NDPK_LIKE"/>
    <property type="match status" value="1"/>
</dbReference>
<reference evidence="15" key="1">
    <citation type="submission" date="2022-07" db="EMBL/GenBank/DDBJ databases">
        <title>Phylogenomic reconstructions and comparative analyses of Kickxellomycotina fungi.</title>
        <authorList>
            <person name="Reynolds N.K."/>
            <person name="Stajich J.E."/>
            <person name="Barry K."/>
            <person name="Grigoriev I.V."/>
            <person name="Crous P."/>
            <person name="Smith M.E."/>
        </authorList>
    </citation>
    <scope>NUCLEOTIDE SEQUENCE</scope>
    <source>
        <strain evidence="15">RSA 567</strain>
    </source>
</reference>
<dbReference type="PANTHER" id="PTHR46161:SF3">
    <property type="entry name" value="NUCLEOSIDE DIPHOSPHATE KINASE DDB_G0292928-RELATED"/>
    <property type="match status" value="1"/>
</dbReference>
<dbReference type="SMART" id="SM00562">
    <property type="entry name" value="NDK"/>
    <property type="match status" value="1"/>
</dbReference>
<feature type="binding site" evidence="11">
    <location>
        <position position="95"/>
    </location>
    <ligand>
        <name>ATP</name>
        <dbReference type="ChEBI" id="CHEBI:30616"/>
    </ligand>
</feature>